<name>A0ABS8PZQ3_9BACT</name>
<dbReference type="RefSeq" id="WP_231008417.1">
    <property type="nucleotide sequence ID" value="NZ_JAJNEC010000007.1"/>
</dbReference>
<feature type="binding site" evidence="12">
    <location>
        <position position="149"/>
    </location>
    <ligand>
        <name>substrate</name>
    </ligand>
</feature>
<dbReference type="CDD" id="cd01174">
    <property type="entry name" value="ribokinase"/>
    <property type="match status" value="1"/>
</dbReference>
<evidence type="ECO:0000256" key="7">
    <source>
        <dbReference type="ARBA" id="ARBA00022777"/>
    </source>
</evidence>
<dbReference type="EC" id="2.7.1.15" evidence="2 12"/>
<keyword evidence="9 12" id="KW-0460">Magnesium</keyword>
<comment type="pathway">
    <text evidence="12">Carbohydrate metabolism; D-ribose degradation; D-ribose 5-phosphate from beta-D-ribopyranose: step 2/2.</text>
</comment>
<comment type="catalytic activity">
    <reaction evidence="12">
        <text>D-ribose + ATP = D-ribose 5-phosphate + ADP + H(+)</text>
        <dbReference type="Rhea" id="RHEA:13697"/>
        <dbReference type="ChEBI" id="CHEBI:15378"/>
        <dbReference type="ChEBI" id="CHEBI:30616"/>
        <dbReference type="ChEBI" id="CHEBI:47013"/>
        <dbReference type="ChEBI" id="CHEBI:78346"/>
        <dbReference type="ChEBI" id="CHEBI:456216"/>
        <dbReference type="EC" id="2.7.1.15"/>
    </reaction>
</comment>
<keyword evidence="11 12" id="KW-0119">Carbohydrate metabolism</keyword>
<dbReference type="Proteomes" id="UP001199816">
    <property type="component" value="Unassembled WGS sequence"/>
</dbReference>
<evidence type="ECO:0000259" key="13">
    <source>
        <dbReference type="Pfam" id="PF00294"/>
    </source>
</evidence>
<dbReference type="InterPro" id="IPR002139">
    <property type="entry name" value="Ribo/fructo_kinase"/>
</dbReference>
<dbReference type="Pfam" id="PF00294">
    <property type="entry name" value="PfkB"/>
    <property type="match status" value="1"/>
</dbReference>
<feature type="binding site" evidence="12">
    <location>
        <position position="294"/>
    </location>
    <ligand>
        <name>K(+)</name>
        <dbReference type="ChEBI" id="CHEBI:29103"/>
    </ligand>
</feature>
<evidence type="ECO:0000256" key="9">
    <source>
        <dbReference type="ARBA" id="ARBA00022842"/>
    </source>
</evidence>
<feature type="binding site" evidence="12">
    <location>
        <position position="291"/>
    </location>
    <ligand>
        <name>K(+)</name>
        <dbReference type="ChEBI" id="CHEBI:29103"/>
    </ligand>
</feature>
<dbReference type="InterPro" id="IPR011611">
    <property type="entry name" value="PfkB_dom"/>
</dbReference>
<dbReference type="PANTHER" id="PTHR10584:SF166">
    <property type="entry name" value="RIBOKINASE"/>
    <property type="match status" value="1"/>
</dbReference>
<dbReference type="PRINTS" id="PR00990">
    <property type="entry name" value="RIBOKINASE"/>
</dbReference>
<keyword evidence="6 12" id="KW-0547">Nucleotide-binding</keyword>
<evidence type="ECO:0000256" key="3">
    <source>
        <dbReference type="ARBA" id="ARBA00016943"/>
    </source>
</evidence>
<dbReference type="NCBIfam" id="TIGR02152">
    <property type="entry name" value="D_ribokin_bact"/>
    <property type="match status" value="1"/>
</dbReference>
<dbReference type="InterPro" id="IPR011877">
    <property type="entry name" value="Ribokinase"/>
</dbReference>
<dbReference type="SUPFAM" id="SSF53613">
    <property type="entry name" value="Ribokinase-like"/>
    <property type="match status" value="1"/>
</dbReference>
<feature type="binding site" evidence="12">
    <location>
        <position position="300"/>
    </location>
    <ligand>
        <name>K(+)</name>
        <dbReference type="ChEBI" id="CHEBI:29103"/>
    </ligand>
</feature>
<dbReference type="PROSITE" id="PS00584">
    <property type="entry name" value="PFKB_KINASES_2"/>
    <property type="match status" value="1"/>
</dbReference>
<comment type="caution">
    <text evidence="12">Lacks conserved residue(s) required for the propagation of feature annotation.</text>
</comment>
<keyword evidence="5 12" id="KW-0479">Metal-binding</keyword>
<dbReference type="GO" id="GO:0004747">
    <property type="term" value="F:ribokinase activity"/>
    <property type="evidence" value="ECO:0007669"/>
    <property type="project" value="UniProtKB-EC"/>
</dbReference>
<comment type="similarity">
    <text evidence="1">Belongs to the carbohydrate kinase pfkB family.</text>
</comment>
<feature type="binding site" evidence="12">
    <location>
        <begin position="229"/>
        <end position="234"/>
    </location>
    <ligand>
        <name>ATP</name>
        <dbReference type="ChEBI" id="CHEBI:30616"/>
    </ligand>
</feature>
<feature type="binding site" evidence="12">
    <location>
        <position position="257"/>
    </location>
    <ligand>
        <name>K(+)</name>
        <dbReference type="ChEBI" id="CHEBI:29103"/>
    </ligand>
</feature>
<proteinExistence type="inferred from homology"/>
<feature type="binding site" evidence="12">
    <location>
        <position position="255"/>
    </location>
    <ligand>
        <name>K(+)</name>
        <dbReference type="ChEBI" id="CHEBI:29103"/>
    </ligand>
</feature>
<comment type="similarity">
    <text evidence="12">Belongs to the carbohydrate kinase PfkB family. Ribokinase subfamily.</text>
</comment>
<evidence type="ECO:0000313" key="14">
    <source>
        <dbReference type="EMBL" id="MCD2425828.1"/>
    </source>
</evidence>
<evidence type="ECO:0000256" key="12">
    <source>
        <dbReference type="HAMAP-Rule" id="MF_01987"/>
    </source>
</evidence>
<comment type="activity regulation">
    <text evidence="12">Activated by a monovalent cation that binds near, but not in, the active site. The most likely occupant of the site in vivo is potassium. Ion binding induces a conformational change that may alter substrate affinity.</text>
</comment>
<reference evidence="14 15" key="1">
    <citation type="submission" date="2021-11" db="EMBL/GenBank/DDBJ databases">
        <title>Genomic of Niabella pedocola.</title>
        <authorList>
            <person name="Wu T."/>
        </authorList>
    </citation>
    <scope>NUCLEOTIDE SEQUENCE [LARGE SCALE GENOMIC DNA]</scope>
    <source>
        <strain evidence="14 15">JCM 31011</strain>
    </source>
</reference>
<feature type="active site" description="Proton acceptor" evidence="12">
    <location>
        <position position="261"/>
    </location>
</feature>
<dbReference type="PANTHER" id="PTHR10584">
    <property type="entry name" value="SUGAR KINASE"/>
    <property type="match status" value="1"/>
</dbReference>
<comment type="cofactor">
    <cofactor evidence="12">
        <name>Mg(2+)</name>
        <dbReference type="ChEBI" id="CHEBI:18420"/>
    </cofactor>
    <text evidence="12">Requires a divalent cation, most likely magnesium in vivo, as an electrophilic catalyst to aid phosphoryl group transfer. It is the chelate of the metal and the nucleotide that is the actual substrate.</text>
</comment>
<evidence type="ECO:0000256" key="2">
    <source>
        <dbReference type="ARBA" id="ARBA00012035"/>
    </source>
</evidence>
<accession>A0ABS8PZQ3</accession>
<feature type="binding site" evidence="12">
    <location>
        <begin position="19"/>
        <end position="21"/>
    </location>
    <ligand>
        <name>substrate</name>
    </ligand>
</feature>
<keyword evidence="10 12" id="KW-0630">Potassium</keyword>
<feature type="domain" description="Carbohydrate kinase PfkB" evidence="13">
    <location>
        <begin position="11"/>
        <end position="302"/>
    </location>
</feature>
<dbReference type="InterPro" id="IPR029056">
    <property type="entry name" value="Ribokinase-like"/>
</dbReference>
<keyword evidence="4 12" id="KW-0808">Transferase</keyword>
<dbReference type="EMBL" id="JAJNEC010000007">
    <property type="protein sequence ID" value="MCD2425828.1"/>
    <property type="molecule type" value="Genomic_DNA"/>
</dbReference>
<keyword evidence="12" id="KW-0963">Cytoplasm</keyword>
<keyword evidence="8 12" id="KW-0067">ATP-binding</keyword>
<feature type="binding site" evidence="12">
    <location>
        <position position="261"/>
    </location>
    <ligand>
        <name>substrate</name>
    </ligand>
</feature>
<organism evidence="14 15">
    <name type="scientific">Niabella pedocola</name>
    <dbReference type="NCBI Taxonomy" id="1752077"/>
    <lineage>
        <taxon>Bacteria</taxon>
        <taxon>Pseudomonadati</taxon>
        <taxon>Bacteroidota</taxon>
        <taxon>Chitinophagia</taxon>
        <taxon>Chitinophagales</taxon>
        <taxon>Chitinophagaceae</taxon>
        <taxon>Niabella</taxon>
    </lineage>
</organism>
<dbReference type="PROSITE" id="PS00583">
    <property type="entry name" value="PFKB_KINASES_1"/>
    <property type="match status" value="1"/>
</dbReference>
<evidence type="ECO:0000256" key="6">
    <source>
        <dbReference type="ARBA" id="ARBA00022741"/>
    </source>
</evidence>
<evidence type="ECO:0000256" key="5">
    <source>
        <dbReference type="ARBA" id="ARBA00022723"/>
    </source>
</evidence>
<feature type="binding site" evidence="12">
    <location>
        <begin position="47"/>
        <end position="51"/>
    </location>
    <ligand>
        <name>substrate</name>
    </ligand>
</feature>
<comment type="subcellular location">
    <subcellularLocation>
        <location evidence="12">Cytoplasm</location>
    </subcellularLocation>
</comment>
<feature type="binding site" evidence="12">
    <location>
        <position position="296"/>
    </location>
    <ligand>
        <name>K(+)</name>
        <dbReference type="ChEBI" id="CHEBI:29103"/>
    </ligand>
</feature>
<dbReference type="Gene3D" id="3.40.1190.20">
    <property type="match status" value="1"/>
</dbReference>
<keyword evidence="7 12" id="KW-0418">Kinase</keyword>
<evidence type="ECO:0000313" key="15">
    <source>
        <dbReference type="Proteomes" id="UP001199816"/>
    </source>
</evidence>
<evidence type="ECO:0000256" key="11">
    <source>
        <dbReference type="ARBA" id="ARBA00023277"/>
    </source>
</evidence>
<keyword evidence="15" id="KW-1185">Reference proteome</keyword>
<feature type="binding site" evidence="12">
    <location>
        <begin position="260"/>
        <end position="261"/>
    </location>
    <ligand>
        <name>ATP</name>
        <dbReference type="ChEBI" id="CHEBI:30616"/>
    </ligand>
</feature>
<comment type="function">
    <text evidence="12">Catalyzes the phosphorylation of ribose at O-5 in a reaction requiring ATP and magnesium. The resulting D-ribose-5-phosphate can then be used either for sythesis of nucleotides, histidine, and tryptophan, or as a component of the pentose phosphate pathway.</text>
</comment>
<feature type="binding site" evidence="12">
    <location>
        <position position="193"/>
    </location>
    <ligand>
        <name>ATP</name>
        <dbReference type="ChEBI" id="CHEBI:30616"/>
    </ligand>
</feature>
<evidence type="ECO:0000256" key="1">
    <source>
        <dbReference type="ARBA" id="ARBA00005380"/>
    </source>
</evidence>
<evidence type="ECO:0000256" key="4">
    <source>
        <dbReference type="ARBA" id="ARBA00022679"/>
    </source>
</evidence>
<protein>
    <recommendedName>
        <fullName evidence="3 12">Ribokinase</fullName>
        <shortName evidence="12">RK</shortName>
        <ecNumber evidence="2 12">2.7.1.15</ecNumber>
    </recommendedName>
</protein>
<sequence length="315" mass="33621">MQKKQHTNFPRIAVVGSTNMDMVVNAERIPVPGETILAHHFFMNPGGKGANQAVTVARLGGATLFISKVGNDVFGRQSSQLFHEEGIDTRFMLSDDILPSGVALITVDQKGENSIVVSQGANNALLPEDFTGAILKELEKCTMVLMQFEIPMETILHVARYAASKNIKVVINPAPVQTIPPQLLKYTHILTPNETEAELLTGIKVKNLDTAKKAAKAILEMGASVVIVTLGAQGALVCEQGKMTLVPTEAVQAVDTTAAGDVFNGALVVGLSNGMQLPEATRFACRAAAISVTREGAQSSIPYYNEVIAHFVGKE</sequence>
<dbReference type="InterPro" id="IPR002173">
    <property type="entry name" value="Carboh/pur_kinase_PfkB_CS"/>
</dbReference>
<dbReference type="HAMAP" id="MF_01987">
    <property type="entry name" value="Ribokinase"/>
    <property type="match status" value="1"/>
</dbReference>
<evidence type="ECO:0000256" key="8">
    <source>
        <dbReference type="ARBA" id="ARBA00022840"/>
    </source>
</evidence>
<gene>
    <name evidence="12 14" type="primary">rbsK</name>
    <name evidence="14" type="ORF">LQ567_23800</name>
</gene>
<evidence type="ECO:0000256" key="10">
    <source>
        <dbReference type="ARBA" id="ARBA00022958"/>
    </source>
</evidence>
<comment type="subunit">
    <text evidence="12">Homodimer.</text>
</comment>
<comment type="caution">
    <text evidence="14">The sequence shown here is derived from an EMBL/GenBank/DDBJ whole genome shotgun (WGS) entry which is preliminary data.</text>
</comment>